<reference evidence="1" key="1">
    <citation type="submission" date="2022-09" db="EMBL/GenBank/DDBJ databases">
        <title>Complete Genomes of Fervidibacillus albus and Fervidibacillus halotolerans isolated from tidal flat sediments.</title>
        <authorList>
            <person name="Kwon K.K."/>
            <person name="Yang S.-H."/>
            <person name="Park M.J."/>
            <person name="Oh H.-M."/>
        </authorList>
    </citation>
    <scope>NUCLEOTIDE SEQUENCE</scope>
    <source>
        <strain evidence="1">MEBiC13591</strain>
    </source>
</reference>
<organism evidence="1 2">
    <name type="scientific">Fervidibacillus albus</name>
    <dbReference type="NCBI Taxonomy" id="2980026"/>
    <lineage>
        <taxon>Bacteria</taxon>
        <taxon>Bacillati</taxon>
        <taxon>Bacillota</taxon>
        <taxon>Bacilli</taxon>
        <taxon>Bacillales</taxon>
        <taxon>Bacillaceae</taxon>
        <taxon>Fervidibacillus</taxon>
    </lineage>
</organism>
<dbReference type="RefSeq" id="WP_275416481.1">
    <property type="nucleotide sequence ID" value="NZ_CP106878.1"/>
</dbReference>
<dbReference type="KEGG" id="faf:OE104_08585"/>
<dbReference type="Proteomes" id="UP001164718">
    <property type="component" value="Chromosome"/>
</dbReference>
<sequence>MSEKKWKLHEEFYLSPKTMAIIPIRYGSKIYSKIVEEDREVITPYKPLDVIKKSCRFYASSYDGRREGTKELIGVTHKAPIVIDPIQSIYVFPTASPTNSECVWISYEHVIHYEPSSKMKTNVTLGNNVTIQLPISTYSFENQLFRTAHLQSKIVQRLRSYYREDLLHPMEAAEKSRKYRHYSDLFKNDSESNRLYR</sequence>
<accession>A0A9E8RUX0</accession>
<keyword evidence="2" id="KW-1185">Reference proteome</keyword>
<evidence type="ECO:0000313" key="2">
    <source>
        <dbReference type="Proteomes" id="UP001164718"/>
    </source>
</evidence>
<evidence type="ECO:0000313" key="1">
    <source>
        <dbReference type="EMBL" id="WAA08699.1"/>
    </source>
</evidence>
<name>A0A9E8RUX0_9BACI</name>
<dbReference type="Pfam" id="PF06338">
    <property type="entry name" value="ComK"/>
    <property type="match status" value="1"/>
</dbReference>
<gene>
    <name evidence="1" type="ORF">OE104_08585</name>
</gene>
<protein>
    <submittedName>
        <fullName evidence="1">Competence protein ComK</fullName>
    </submittedName>
</protein>
<proteinExistence type="predicted"/>
<dbReference type="PIRSF" id="PIRSF011560">
    <property type="entry name" value="ComK"/>
    <property type="match status" value="1"/>
</dbReference>
<dbReference type="GO" id="GO:0030420">
    <property type="term" value="P:establishment of competence for transformation"/>
    <property type="evidence" value="ECO:0007669"/>
    <property type="project" value="InterPro"/>
</dbReference>
<dbReference type="EMBL" id="CP106878">
    <property type="protein sequence ID" value="WAA08699.1"/>
    <property type="molecule type" value="Genomic_DNA"/>
</dbReference>
<dbReference type="InterPro" id="IPR010461">
    <property type="entry name" value="ComK"/>
</dbReference>
<dbReference type="AlphaFoldDB" id="A0A9E8RUX0"/>